<sequence length="91" mass="9829">MNEPRLPERLTLDEAAATLGALRAAVAGGEGGAAVTVDAGALRHFDSSAVAVLLELRRELQQQGRTLQVRQWPPRLQDLVRVYGVQELLTA</sequence>
<protein>
    <submittedName>
        <fullName evidence="2">STAS domain-containing protein</fullName>
    </submittedName>
</protein>
<dbReference type="InterPro" id="IPR058548">
    <property type="entry name" value="MlaB-like_STAS"/>
</dbReference>
<dbReference type="Proteomes" id="UP000503162">
    <property type="component" value="Chromosome"/>
</dbReference>
<accession>A0A6G8IN54</accession>
<feature type="domain" description="STAS" evidence="1">
    <location>
        <begin position="1"/>
        <end position="91"/>
    </location>
</feature>
<dbReference type="KEGG" id="hcz:G9Q37_20850"/>
<dbReference type="InterPro" id="IPR036513">
    <property type="entry name" value="STAS_dom_sf"/>
</dbReference>
<evidence type="ECO:0000259" key="1">
    <source>
        <dbReference type="PROSITE" id="PS50801"/>
    </source>
</evidence>
<reference evidence="2 3" key="1">
    <citation type="submission" date="2020-03" db="EMBL/GenBank/DDBJ databases">
        <title>Hydrogenophaga sp. nov. isolated from cyanobacterial mat.</title>
        <authorList>
            <person name="Thorat V."/>
            <person name="Kirdat K."/>
            <person name="Tiwarekar B."/>
            <person name="Costa E.D."/>
            <person name="Yadav A."/>
        </authorList>
    </citation>
    <scope>NUCLEOTIDE SEQUENCE [LARGE SCALE GENOMIC DNA]</scope>
    <source>
        <strain evidence="2 3">BA0156</strain>
    </source>
</reference>
<dbReference type="PROSITE" id="PS50801">
    <property type="entry name" value="STAS"/>
    <property type="match status" value="1"/>
</dbReference>
<dbReference type="Pfam" id="PF13466">
    <property type="entry name" value="STAS_2"/>
    <property type="match status" value="1"/>
</dbReference>
<dbReference type="AlphaFoldDB" id="A0A6G8IN54"/>
<name>A0A6G8IN54_9BURK</name>
<dbReference type="EMBL" id="CP049989">
    <property type="protein sequence ID" value="QIM54438.1"/>
    <property type="molecule type" value="Genomic_DNA"/>
</dbReference>
<gene>
    <name evidence="2" type="ORF">G9Q37_20850</name>
</gene>
<keyword evidence="3" id="KW-1185">Reference proteome</keyword>
<dbReference type="InterPro" id="IPR002645">
    <property type="entry name" value="STAS_dom"/>
</dbReference>
<evidence type="ECO:0000313" key="3">
    <source>
        <dbReference type="Proteomes" id="UP000503162"/>
    </source>
</evidence>
<dbReference type="SUPFAM" id="SSF52091">
    <property type="entry name" value="SpoIIaa-like"/>
    <property type="match status" value="1"/>
</dbReference>
<evidence type="ECO:0000313" key="2">
    <source>
        <dbReference type="EMBL" id="QIM54438.1"/>
    </source>
</evidence>
<organism evidence="2 3">
    <name type="scientific">Hydrogenophaga crocea</name>
    <dbReference type="NCBI Taxonomy" id="2716225"/>
    <lineage>
        <taxon>Bacteria</taxon>
        <taxon>Pseudomonadati</taxon>
        <taxon>Pseudomonadota</taxon>
        <taxon>Betaproteobacteria</taxon>
        <taxon>Burkholderiales</taxon>
        <taxon>Comamonadaceae</taxon>
        <taxon>Hydrogenophaga</taxon>
    </lineage>
</organism>
<dbReference type="RefSeq" id="WP_166230422.1">
    <property type="nucleotide sequence ID" value="NZ_CP049989.1"/>
</dbReference>
<proteinExistence type="predicted"/>
<dbReference type="Gene3D" id="3.30.750.24">
    <property type="entry name" value="STAS domain"/>
    <property type="match status" value="1"/>
</dbReference>